<evidence type="ECO:0000256" key="1">
    <source>
        <dbReference type="ARBA" id="ARBA00022723"/>
    </source>
</evidence>
<evidence type="ECO:0000313" key="8">
    <source>
        <dbReference type="Proteomes" id="UP000006753"/>
    </source>
</evidence>
<dbReference type="Proteomes" id="UP000006753">
    <property type="component" value="Unassembled WGS sequence"/>
</dbReference>
<dbReference type="EMBL" id="JH921434">
    <property type="protein sequence ID" value="EKD18225.1"/>
    <property type="molecule type" value="Genomic_DNA"/>
</dbReference>
<evidence type="ECO:0000256" key="2">
    <source>
        <dbReference type="ARBA" id="ARBA00022833"/>
    </source>
</evidence>
<dbReference type="InterPro" id="IPR052360">
    <property type="entry name" value="Transcr_Regulatory_Proteins"/>
</dbReference>
<reference evidence="7 8" key="1">
    <citation type="journal article" date="2012" name="BMC Genomics">
        <title>Sequencing the genome of Marssonina brunnea reveals fungus-poplar co-evolution.</title>
        <authorList>
            <person name="Zhu S."/>
            <person name="Cao Y.-Z."/>
            <person name="Jiang C."/>
            <person name="Tan B.-Y."/>
            <person name="Wang Z."/>
            <person name="Feng S."/>
            <person name="Zhang L."/>
            <person name="Su X.-H."/>
            <person name="Brejova B."/>
            <person name="Vinar T."/>
            <person name="Xu M."/>
            <person name="Wang M.-X."/>
            <person name="Zhang S.-G."/>
            <person name="Huang M.-R."/>
            <person name="Wu R."/>
            <person name="Zhou Y."/>
        </authorList>
    </citation>
    <scope>NUCLEOTIDE SEQUENCE [LARGE SCALE GENOMIC DNA]</scope>
    <source>
        <strain evidence="7 8">MB_m1</strain>
    </source>
</reference>
<sequence>MAPKSCFGSAIIIPFWFTGQKCRDPTIRLRVISLLRTYPRREGVWDSVFAGLVIDCLRRIEEENMKNGYIPGWARISSPNFGIDAEKRTVELRRLQRISATSWDVTTRRHTFFCYIHTSVALEQLGPAIAQWETIL</sequence>
<evidence type="ECO:0000256" key="5">
    <source>
        <dbReference type="ARBA" id="ARBA00023163"/>
    </source>
</evidence>
<dbReference type="OrthoDB" id="2593732at2759"/>
<dbReference type="PANTHER" id="PTHR36206:SF12">
    <property type="entry name" value="ASPERCRYPTIN BIOSYNTHESIS CLUSTER-SPECIFIC TRANSCRIPTION REGULATOR ATNN-RELATED"/>
    <property type="match status" value="1"/>
</dbReference>
<dbReference type="AlphaFoldDB" id="K1WKP0"/>
<evidence type="ECO:0000256" key="3">
    <source>
        <dbReference type="ARBA" id="ARBA00023015"/>
    </source>
</evidence>
<dbReference type="GO" id="GO:0003677">
    <property type="term" value="F:DNA binding"/>
    <property type="evidence" value="ECO:0007669"/>
    <property type="project" value="UniProtKB-KW"/>
</dbReference>
<gene>
    <name evidence="7" type="ORF">MBM_03997</name>
</gene>
<keyword evidence="1" id="KW-0479">Metal-binding</keyword>
<evidence type="ECO:0000256" key="6">
    <source>
        <dbReference type="ARBA" id="ARBA00023242"/>
    </source>
</evidence>
<keyword evidence="3" id="KW-0805">Transcription regulation</keyword>
<dbReference type="HOGENOM" id="CLU_1875865_0_0_1"/>
<accession>K1WKP0</accession>
<keyword evidence="2" id="KW-0862">Zinc</keyword>
<dbReference type="InParanoid" id="K1WKP0"/>
<name>K1WKP0_MARBU</name>
<keyword evidence="4" id="KW-0238">DNA-binding</keyword>
<evidence type="ECO:0000313" key="7">
    <source>
        <dbReference type="EMBL" id="EKD18225.1"/>
    </source>
</evidence>
<keyword evidence="5" id="KW-0804">Transcription</keyword>
<dbReference type="GO" id="GO:0046872">
    <property type="term" value="F:metal ion binding"/>
    <property type="evidence" value="ECO:0007669"/>
    <property type="project" value="UniProtKB-KW"/>
</dbReference>
<proteinExistence type="predicted"/>
<keyword evidence="6" id="KW-0539">Nucleus</keyword>
<keyword evidence="8" id="KW-1185">Reference proteome</keyword>
<organism evidence="7 8">
    <name type="scientific">Marssonina brunnea f. sp. multigermtubi (strain MB_m1)</name>
    <name type="common">Marssonina leaf spot fungus</name>
    <dbReference type="NCBI Taxonomy" id="1072389"/>
    <lineage>
        <taxon>Eukaryota</taxon>
        <taxon>Fungi</taxon>
        <taxon>Dikarya</taxon>
        <taxon>Ascomycota</taxon>
        <taxon>Pezizomycotina</taxon>
        <taxon>Leotiomycetes</taxon>
        <taxon>Helotiales</taxon>
        <taxon>Drepanopezizaceae</taxon>
        <taxon>Drepanopeziza</taxon>
    </lineage>
</organism>
<dbReference type="KEGG" id="mbe:MBM_03997"/>
<evidence type="ECO:0000256" key="4">
    <source>
        <dbReference type="ARBA" id="ARBA00023125"/>
    </source>
</evidence>
<dbReference type="PANTHER" id="PTHR36206">
    <property type="entry name" value="ASPERCRYPTIN BIOSYNTHESIS CLUSTER-SPECIFIC TRANSCRIPTION REGULATOR ATNN-RELATED"/>
    <property type="match status" value="1"/>
</dbReference>
<protein>
    <submittedName>
        <fullName evidence="7">C6 zinc finger domain-containing protein</fullName>
    </submittedName>
</protein>